<reference evidence="1 2" key="1">
    <citation type="journal article" date="2019" name="Int. J. Syst. Evol. Microbiol.">
        <title>The Global Catalogue of Microorganisms (GCM) 10K type strain sequencing project: providing services to taxonomists for standard genome sequencing and annotation.</title>
        <authorList>
            <consortium name="The Broad Institute Genomics Platform"/>
            <consortium name="The Broad Institute Genome Sequencing Center for Infectious Disease"/>
            <person name="Wu L."/>
            <person name="Ma J."/>
        </authorList>
    </citation>
    <scope>NUCLEOTIDE SEQUENCE [LARGE SCALE GENOMIC DNA]</scope>
    <source>
        <strain evidence="1 2">XZYJT29</strain>
    </source>
</reference>
<sequence length="210" mass="23217">MQSDDSGATRSKVARVIDAYDLDGMGDRLVERWTGADGERASLRDLADEFNREVLRTAMREVGRSPMERVVEQTYETLTASDVSEGRKAEVRNQLTRDGVDVDALRGDFVSHQSVHTYLTSVREVTAPSSDSDPVETDVGTIQRLLGRTATVAEDTLERHRDAERVVLGDFDVFLDLRVLCHRCGSDRDVVTLLENGGCACDEPVDASPE</sequence>
<evidence type="ECO:0000313" key="1">
    <source>
        <dbReference type="EMBL" id="MFC7139048.1"/>
    </source>
</evidence>
<name>A0ABD5XZP6_9EURY</name>
<dbReference type="AlphaFoldDB" id="A0ABD5XZP6"/>
<dbReference type="Pfam" id="PF21811">
    <property type="entry name" value="RdfA"/>
    <property type="match status" value="1"/>
</dbReference>
<accession>A0ABD5XZP6</accession>
<organism evidence="1 2">
    <name type="scientific">Halosimplex aquaticum</name>
    <dbReference type="NCBI Taxonomy" id="3026162"/>
    <lineage>
        <taxon>Archaea</taxon>
        <taxon>Methanobacteriati</taxon>
        <taxon>Methanobacteriota</taxon>
        <taxon>Stenosarchaea group</taxon>
        <taxon>Halobacteria</taxon>
        <taxon>Halobacteriales</taxon>
        <taxon>Haloarculaceae</taxon>
        <taxon>Halosimplex</taxon>
    </lineage>
</organism>
<proteinExistence type="predicted"/>
<keyword evidence="2" id="KW-1185">Reference proteome</keyword>
<dbReference type="InterPro" id="IPR048925">
    <property type="entry name" value="RdfA"/>
</dbReference>
<dbReference type="EMBL" id="JBHTAS010000001">
    <property type="protein sequence ID" value="MFC7139048.1"/>
    <property type="molecule type" value="Genomic_DNA"/>
</dbReference>
<evidence type="ECO:0000313" key="2">
    <source>
        <dbReference type="Proteomes" id="UP001596432"/>
    </source>
</evidence>
<dbReference type="GeneID" id="78819296"/>
<dbReference type="Proteomes" id="UP001596432">
    <property type="component" value="Unassembled WGS sequence"/>
</dbReference>
<protein>
    <submittedName>
        <fullName evidence="1">Rod-determining factor RdfA</fullName>
    </submittedName>
</protein>
<comment type="caution">
    <text evidence="1">The sequence shown here is derived from an EMBL/GenBank/DDBJ whole genome shotgun (WGS) entry which is preliminary data.</text>
</comment>
<dbReference type="RefSeq" id="WP_274324649.1">
    <property type="nucleotide sequence ID" value="NZ_CP118158.1"/>
</dbReference>
<gene>
    <name evidence="1" type="primary">rdfA</name>
    <name evidence="1" type="ORF">ACFQMA_04245</name>
</gene>